<proteinExistence type="predicted"/>
<name>A0A9D4GAC1_DREPO</name>
<protein>
    <submittedName>
        <fullName evidence="2">Uncharacterized protein</fullName>
    </submittedName>
</protein>
<comment type="caution">
    <text evidence="2">The sequence shown here is derived from an EMBL/GenBank/DDBJ whole genome shotgun (WGS) entry which is preliminary data.</text>
</comment>
<keyword evidence="3" id="KW-1185">Reference proteome</keyword>
<feature type="compositionally biased region" description="Acidic residues" evidence="1">
    <location>
        <begin position="261"/>
        <end position="285"/>
    </location>
</feature>
<evidence type="ECO:0000313" key="3">
    <source>
        <dbReference type="Proteomes" id="UP000828390"/>
    </source>
</evidence>
<dbReference type="EMBL" id="JAIWYP010000006">
    <property type="protein sequence ID" value="KAH3813541.1"/>
    <property type="molecule type" value="Genomic_DNA"/>
</dbReference>
<gene>
    <name evidence="2" type="ORF">DPMN_142002</name>
</gene>
<dbReference type="Proteomes" id="UP000828390">
    <property type="component" value="Unassembled WGS sequence"/>
</dbReference>
<feature type="region of interest" description="Disordered" evidence="1">
    <location>
        <begin position="261"/>
        <end position="296"/>
    </location>
</feature>
<feature type="compositionally biased region" description="Basic and acidic residues" evidence="1">
    <location>
        <begin position="286"/>
        <end position="296"/>
    </location>
</feature>
<organism evidence="2 3">
    <name type="scientific">Dreissena polymorpha</name>
    <name type="common">Zebra mussel</name>
    <name type="synonym">Mytilus polymorpha</name>
    <dbReference type="NCBI Taxonomy" id="45954"/>
    <lineage>
        <taxon>Eukaryota</taxon>
        <taxon>Metazoa</taxon>
        <taxon>Spiralia</taxon>
        <taxon>Lophotrochozoa</taxon>
        <taxon>Mollusca</taxon>
        <taxon>Bivalvia</taxon>
        <taxon>Autobranchia</taxon>
        <taxon>Heteroconchia</taxon>
        <taxon>Euheterodonta</taxon>
        <taxon>Imparidentia</taxon>
        <taxon>Neoheterodontei</taxon>
        <taxon>Myida</taxon>
        <taxon>Dreissenoidea</taxon>
        <taxon>Dreissenidae</taxon>
        <taxon>Dreissena</taxon>
    </lineage>
</organism>
<evidence type="ECO:0000313" key="2">
    <source>
        <dbReference type="EMBL" id="KAH3813541.1"/>
    </source>
</evidence>
<accession>A0A9D4GAC1</accession>
<sequence>MLTENLTEITIDPTASGTVIMVTTITASKRKIPRKKMVILISRKMFTTVMTTLQISTSATTIMTYYRNDGNHTDGDDGCYCAHSKDFTNENDNNGNIIDLNNDSNDENVQDCIDDLYNINNKVDDEDCYKNQAEDYDSEIDADHYSDCNEVLCDYCPAERKVDNYKSRRKDYNAREKRYKNYNVHFINNREDDYGDFFYDEEHFYDIDEDSEIDTDSEKCDNAGNEDFSWGNDKFVNYTYTGSDGDYNCRDKQCCYESNDEWTDDEEYSDDQELEVVNDSDDDDSDHNVDDLYNDRENGYSKKRRYDYYYNRIKNEYYSVPDDYYYDVDDALYDVDDNDYYYNRIENEYYSVPNDYYDDVDDDDYKDCYSDHMNVKSITDTTSEDSSFGYPSNYGYNLSSVSEYQYYAESDSYSDDW</sequence>
<evidence type="ECO:0000256" key="1">
    <source>
        <dbReference type="SAM" id="MobiDB-lite"/>
    </source>
</evidence>
<dbReference type="AlphaFoldDB" id="A0A9D4GAC1"/>
<reference evidence="2" key="1">
    <citation type="journal article" date="2019" name="bioRxiv">
        <title>The Genome of the Zebra Mussel, Dreissena polymorpha: A Resource for Invasive Species Research.</title>
        <authorList>
            <person name="McCartney M.A."/>
            <person name="Auch B."/>
            <person name="Kono T."/>
            <person name="Mallez S."/>
            <person name="Zhang Y."/>
            <person name="Obille A."/>
            <person name="Becker A."/>
            <person name="Abrahante J.E."/>
            <person name="Garbe J."/>
            <person name="Badalamenti J.P."/>
            <person name="Herman A."/>
            <person name="Mangelson H."/>
            <person name="Liachko I."/>
            <person name="Sullivan S."/>
            <person name="Sone E.D."/>
            <person name="Koren S."/>
            <person name="Silverstein K.A.T."/>
            <person name="Beckman K.B."/>
            <person name="Gohl D.M."/>
        </authorList>
    </citation>
    <scope>NUCLEOTIDE SEQUENCE</scope>
    <source>
        <strain evidence="2">Duluth1</strain>
        <tissue evidence="2">Whole animal</tissue>
    </source>
</reference>
<reference evidence="2" key="2">
    <citation type="submission" date="2020-11" db="EMBL/GenBank/DDBJ databases">
        <authorList>
            <person name="McCartney M.A."/>
            <person name="Auch B."/>
            <person name="Kono T."/>
            <person name="Mallez S."/>
            <person name="Becker A."/>
            <person name="Gohl D.M."/>
            <person name="Silverstein K.A.T."/>
            <person name="Koren S."/>
            <person name="Bechman K.B."/>
            <person name="Herman A."/>
            <person name="Abrahante J.E."/>
            <person name="Garbe J."/>
        </authorList>
    </citation>
    <scope>NUCLEOTIDE SEQUENCE</scope>
    <source>
        <strain evidence="2">Duluth1</strain>
        <tissue evidence="2">Whole animal</tissue>
    </source>
</reference>